<gene>
    <name evidence="12" type="primary">valS</name>
    <name evidence="16" type="ORF">IV52_GL000591</name>
</gene>
<dbReference type="HAMAP" id="MF_02004">
    <property type="entry name" value="Val_tRNA_synth_type1"/>
    <property type="match status" value="1"/>
</dbReference>
<comment type="domain">
    <text evidence="12">ValRS has two distinct active sites: one for aminoacylation and one for editing. The misactivated threonine is translocated from the active site to the editing site.</text>
</comment>
<dbReference type="NCBIfam" id="NF004349">
    <property type="entry name" value="PRK05729.1"/>
    <property type="match status" value="1"/>
</dbReference>
<feature type="short sequence motif" description="'KMSKS' region" evidence="12">
    <location>
        <begin position="529"/>
        <end position="533"/>
    </location>
</feature>
<sequence>MKEKIEMSTKFNPQEVEKGMYQKWLNEGVFKPSGNQKAKPYSIVLPPPNVTGKLHLGHAWNTTLQDMLIRQKRMEGYDTLWLPGMDHAGIATQAKVEAMLREKGISRYDLGREKFIQQVWEWKDKFADTIHDQWAKLGLSLDYDRETFTLDDNVSKAVRKVFVDLYNQGLIYRAKYIINWDPQARTALSDIEVEHKDDKGAFYHVKYKFADDTKFNGKNYIEIATTRPETMFGDTAVAVNPSDERYKELVGKEIIVPLVNRKIPIIADHYVDQQFGTGMVKITPAHDPNDFKVGKRHDLAEINTMNEDASMNENAGKYEGMDRFDARKAMVEDLKQADDIIKIDPIVHAVGHSERTGVQVEARLSTQWFVKMKPLAKKAMENQKTDDAVNFVPERFEHTFNQWMEDVHDWVISRQLWWGHRIPAWYNKKTGKIYVGETDPKDSENWEQDPDVLDTWFSSGLWPFTTMGWPDTDSEDFKRYFPTSTMVTGYDLVFFWISRMIFQSLHFTGRRPFKNVLLHGLIRDEQGRKMSKSLGNGIDPMDVIEKYGADALRWSLSTGTTPGQDERFSYDKMDSSWKFVNKIWNASRYVIMNLGNMKEPQLPNAKDWNLADKWILAKLNKTIANVKDNYDKFNFGEANRNLYDFIWNDFCDWYIEMSKETLTGDDEQAKQNTRNVLAYVLDQVLRLLHPVMPFVTEKIWLSMPHVGESLVVAKYPETHDDFINEQAESDMGHLIETIKAVRNIRAEANAPLGSPVDILVKTNDLDLKNVLENNREYIDRFGHPNKLEIGADLDFPNLAMTSVITDAEISIPLAELIDLHDEVKRLEKEVKKFESEVERAEHKLANKKFVDNAPEAVVQEQKEKQIDNKNKLAASKKRLADVQAALNEKN</sequence>
<dbReference type="Gene3D" id="3.40.50.620">
    <property type="entry name" value="HUPs"/>
    <property type="match status" value="2"/>
</dbReference>
<comment type="similarity">
    <text evidence="11 12">Belongs to the class-I aminoacyl-tRNA synthetase family. ValS type 1 subfamily.</text>
</comment>
<dbReference type="Pfam" id="PF00133">
    <property type="entry name" value="tRNA-synt_1"/>
    <property type="match status" value="1"/>
</dbReference>
<comment type="subcellular location">
    <subcellularLocation>
        <location evidence="1 12">Cytoplasm</location>
    </subcellularLocation>
</comment>
<dbReference type="SUPFAM" id="SSF52374">
    <property type="entry name" value="Nucleotidylyl transferase"/>
    <property type="match status" value="1"/>
</dbReference>
<dbReference type="InterPro" id="IPR037118">
    <property type="entry name" value="Val-tRNA_synth_C_sf"/>
</dbReference>
<dbReference type="SUPFAM" id="SSF47323">
    <property type="entry name" value="Anticodon-binding domain of a subclass of class I aminoacyl-tRNA synthetases"/>
    <property type="match status" value="1"/>
</dbReference>
<feature type="domain" description="Aminoacyl-tRNA synthetase class Ia" evidence="13">
    <location>
        <begin position="20"/>
        <end position="569"/>
    </location>
</feature>
<evidence type="ECO:0000256" key="9">
    <source>
        <dbReference type="ARBA" id="ARBA00023146"/>
    </source>
</evidence>
<dbReference type="PATRIC" id="fig|1122148.6.peg.611"/>
<dbReference type="Gene3D" id="1.10.730.10">
    <property type="entry name" value="Isoleucyl-tRNA Synthetase, Domain 1"/>
    <property type="match status" value="1"/>
</dbReference>
<dbReference type="InterPro" id="IPR001412">
    <property type="entry name" value="aa-tRNA-synth_I_CS"/>
</dbReference>
<feature type="short sequence motif" description="'HIGH' region" evidence="12">
    <location>
        <begin position="48"/>
        <end position="58"/>
    </location>
</feature>
<evidence type="ECO:0000313" key="16">
    <source>
        <dbReference type="EMBL" id="KRN79185.1"/>
    </source>
</evidence>
<name>A0A0R2JQ18_9LACO</name>
<evidence type="ECO:0000256" key="4">
    <source>
        <dbReference type="ARBA" id="ARBA00022598"/>
    </source>
</evidence>
<comment type="catalytic activity">
    <reaction evidence="10 12">
        <text>tRNA(Val) + L-valine + ATP = L-valyl-tRNA(Val) + AMP + diphosphate</text>
        <dbReference type="Rhea" id="RHEA:10704"/>
        <dbReference type="Rhea" id="RHEA-COMP:9672"/>
        <dbReference type="Rhea" id="RHEA-COMP:9708"/>
        <dbReference type="ChEBI" id="CHEBI:30616"/>
        <dbReference type="ChEBI" id="CHEBI:33019"/>
        <dbReference type="ChEBI" id="CHEBI:57762"/>
        <dbReference type="ChEBI" id="CHEBI:78442"/>
        <dbReference type="ChEBI" id="CHEBI:78537"/>
        <dbReference type="ChEBI" id="CHEBI:456215"/>
        <dbReference type="EC" id="6.1.1.9"/>
    </reaction>
</comment>
<dbReference type="PROSITE" id="PS00178">
    <property type="entry name" value="AA_TRNA_LIGASE_I"/>
    <property type="match status" value="1"/>
</dbReference>
<dbReference type="FunFam" id="3.90.740.10:FF:000005">
    <property type="entry name" value="Valine--tRNA ligase, mitochondrial"/>
    <property type="match status" value="1"/>
</dbReference>
<dbReference type="CDD" id="cd00817">
    <property type="entry name" value="ValRS_core"/>
    <property type="match status" value="1"/>
</dbReference>
<dbReference type="FunFam" id="3.40.50.620:FF:000098">
    <property type="entry name" value="Valine--tRNA ligase"/>
    <property type="match status" value="1"/>
</dbReference>
<evidence type="ECO:0000256" key="5">
    <source>
        <dbReference type="ARBA" id="ARBA00022741"/>
    </source>
</evidence>
<dbReference type="InterPro" id="IPR009008">
    <property type="entry name" value="Val/Leu/Ile-tRNA-synth_edit"/>
</dbReference>
<dbReference type="SUPFAM" id="SSF46589">
    <property type="entry name" value="tRNA-binding arm"/>
    <property type="match status" value="1"/>
</dbReference>
<dbReference type="RefSeq" id="WP_054646328.1">
    <property type="nucleotide sequence ID" value="NZ_FUXS01000001.1"/>
</dbReference>
<evidence type="ECO:0000256" key="6">
    <source>
        <dbReference type="ARBA" id="ARBA00022840"/>
    </source>
</evidence>
<evidence type="ECO:0000256" key="8">
    <source>
        <dbReference type="ARBA" id="ARBA00023054"/>
    </source>
</evidence>
<dbReference type="FunFam" id="1.10.287.380:FF:000001">
    <property type="entry name" value="Valine--tRNA ligase"/>
    <property type="match status" value="1"/>
</dbReference>
<reference evidence="16 17" key="1">
    <citation type="journal article" date="2015" name="Genome Announc.">
        <title>Expanding the biotechnology potential of lactobacilli through comparative genomics of 213 strains and associated genera.</title>
        <authorList>
            <person name="Sun Z."/>
            <person name="Harris H.M."/>
            <person name="McCann A."/>
            <person name="Guo C."/>
            <person name="Argimon S."/>
            <person name="Zhang W."/>
            <person name="Yang X."/>
            <person name="Jeffery I.B."/>
            <person name="Cooney J.C."/>
            <person name="Kagawa T.F."/>
            <person name="Liu W."/>
            <person name="Song Y."/>
            <person name="Salvetti E."/>
            <person name="Wrobel A."/>
            <person name="Rasinkangas P."/>
            <person name="Parkhill J."/>
            <person name="Rea M.C."/>
            <person name="O'Sullivan O."/>
            <person name="Ritari J."/>
            <person name="Douillard F.P."/>
            <person name="Paul Ross R."/>
            <person name="Yang R."/>
            <person name="Briner A.E."/>
            <person name="Felis G.E."/>
            <person name="de Vos W.M."/>
            <person name="Barrangou R."/>
            <person name="Klaenhammer T.R."/>
            <person name="Caufield P.W."/>
            <person name="Cui Y."/>
            <person name="Zhang H."/>
            <person name="O'Toole P.W."/>
        </authorList>
    </citation>
    <scope>NUCLEOTIDE SEQUENCE [LARGE SCALE GENOMIC DNA]</scope>
    <source>
        <strain evidence="16 17">DSM 20690</strain>
    </source>
</reference>
<keyword evidence="4 12" id="KW-0436">Ligase</keyword>
<evidence type="ECO:0000313" key="17">
    <source>
        <dbReference type="Proteomes" id="UP000051565"/>
    </source>
</evidence>
<dbReference type="GO" id="GO:0002161">
    <property type="term" value="F:aminoacyl-tRNA deacylase activity"/>
    <property type="evidence" value="ECO:0007669"/>
    <property type="project" value="InterPro"/>
</dbReference>
<dbReference type="FunFam" id="1.10.730.10:FF:000014">
    <property type="entry name" value="Valine--tRNA ligase"/>
    <property type="match status" value="1"/>
</dbReference>
<dbReference type="OrthoDB" id="9810365at2"/>
<dbReference type="FunFam" id="3.40.50.620:FF:000032">
    <property type="entry name" value="Valine--tRNA ligase"/>
    <property type="match status" value="1"/>
</dbReference>
<dbReference type="GO" id="GO:0005829">
    <property type="term" value="C:cytosol"/>
    <property type="evidence" value="ECO:0007669"/>
    <property type="project" value="TreeGrafter"/>
</dbReference>
<evidence type="ECO:0000256" key="11">
    <source>
        <dbReference type="ARBA" id="ARBA00060830"/>
    </source>
</evidence>
<comment type="domain">
    <text evidence="12">The C-terminal coiled-coil domain is crucial for aminoacylation activity.</text>
</comment>
<dbReference type="Pfam" id="PF10458">
    <property type="entry name" value="Val_tRNA-synt_C"/>
    <property type="match status" value="1"/>
</dbReference>
<dbReference type="InterPro" id="IPR019499">
    <property type="entry name" value="Val-tRNA_synth_tRNA-bd"/>
</dbReference>
<proteinExistence type="inferred from homology"/>
<dbReference type="PRINTS" id="PR00986">
    <property type="entry name" value="TRNASYNTHVAL"/>
</dbReference>
<dbReference type="Pfam" id="PF08264">
    <property type="entry name" value="Anticodon_1"/>
    <property type="match status" value="1"/>
</dbReference>
<dbReference type="GO" id="GO:0005524">
    <property type="term" value="F:ATP binding"/>
    <property type="evidence" value="ECO:0007669"/>
    <property type="project" value="UniProtKB-UniRule"/>
</dbReference>
<evidence type="ECO:0000259" key="13">
    <source>
        <dbReference type="Pfam" id="PF00133"/>
    </source>
</evidence>
<dbReference type="EC" id="6.1.1.9" evidence="12"/>
<comment type="caution">
    <text evidence="16">The sequence shown here is derived from an EMBL/GenBank/DDBJ whole genome shotgun (WGS) entry which is preliminary data.</text>
</comment>
<dbReference type="InterPro" id="IPR009080">
    <property type="entry name" value="tRNAsynth_Ia_anticodon-bd"/>
</dbReference>
<organism evidence="16 17">
    <name type="scientific">Fructilactobacillus lindneri DSM 20690 = JCM 11027</name>
    <dbReference type="NCBI Taxonomy" id="1122148"/>
    <lineage>
        <taxon>Bacteria</taxon>
        <taxon>Bacillati</taxon>
        <taxon>Bacillota</taxon>
        <taxon>Bacilli</taxon>
        <taxon>Lactobacillales</taxon>
        <taxon>Lactobacillaceae</taxon>
        <taxon>Fructilactobacillus</taxon>
    </lineage>
</organism>
<dbReference type="InterPro" id="IPR010978">
    <property type="entry name" value="tRNA-bd_arm"/>
</dbReference>
<keyword evidence="3 12" id="KW-0963">Cytoplasm</keyword>
<keyword evidence="8 12" id="KW-0175">Coiled coil</keyword>
<dbReference type="GO" id="GO:0004832">
    <property type="term" value="F:valine-tRNA ligase activity"/>
    <property type="evidence" value="ECO:0007669"/>
    <property type="project" value="UniProtKB-UniRule"/>
</dbReference>
<dbReference type="PANTHER" id="PTHR11946">
    <property type="entry name" value="VALYL-TRNA SYNTHETASES"/>
    <property type="match status" value="1"/>
</dbReference>
<dbReference type="InterPro" id="IPR013155">
    <property type="entry name" value="M/V/L/I-tRNA-synth_anticd-bd"/>
</dbReference>
<evidence type="ECO:0000259" key="14">
    <source>
        <dbReference type="Pfam" id="PF08264"/>
    </source>
</evidence>
<keyword evidence="17" id="KW-1185">Reference proteome</keyword>
<keyword evidence="6 12" id="KW-0067">ATP-binding</keyword>
<dbReference type="InterPro" id="IPR002303">
    <property type="entry name" value="Valyl-tRNA_ligase"/>
</dbReference>
<evidence type="ECO:0000256" key="2">
    <source>
        <dbReference type="ARBA" id="ARBA00011245"/>
    </source>
</evidence>
<evidence type="ECO:0000256" key="12">
    <source>
        <dbReference type="HAMAP-Rule" id="MF_02004"/>
    </source>
</evidence>
<dbReference type="PANTHER" id="PTHR11946:SF93">
    <property type="entry name" value="VALINE--TRNA LIGASE, CHLOROPLASTIC_MITOCHONDRIAL 2"/>
    <property type="match status" value="1"/>
</dbReference>
<dbReference type="InterPro" id="IPR002300">
    <property type="entry name" value="aa-tRNA-synth_Ia"/>
</dbReference>
<feature type="coiled-coil region" evidence="12">
    <location>
        <begin position="816"/>
        <end position="843"/>
    </location>
</feature>
<accession>A0A0R2JQ18</accession>
<comment type="subunit">
    <text evidence="2 12">Monomer.</text>
</comment>
<evidence type="ECO:0000256" key="3">
    <source>
        <dbReference type="ARBA" id="ARBA00022490"/>
    </source>
</evidence>
<evidence type="ECO:0000259" key="15">
    <source>
        <dbReference type="Pfam" id="PF10458"/>
    </source>
</evidence>
<dbReference type="NCBIfam" id="TIGR00422">
    <property type="entry name" value="valS"/>
    <property type="match status" value="1"/>
</dbReference>
<feature type="binding site" evidence="12">
    <location>
        <position position="532"/>
    </location>
    <ligand>
        <name>ATP</name>
        <dbReference type="ChEBI" id="CHEBI:30616"/>
    </ligand>
</feature>
<dbReference type="CDD" id="cd07962">
    <property type="entry name" value="Anticodon_Ia_Val"/>
    <property type="match status" value="1"/>
</dbReference>
<keyword evidence="9 12" id="KW-0030">Aminoacyl-tRNA synthetase</keyword>
<dbReference type="SUPFAM" id="SSF50677">
    <property type="entry name" value="ValRS/IleRS/LeuRS editing domain"/>
    <property type="match status" value="1"/>
</dbReference>
<dbReference type="Gene3D" id="3.90.740.10">
    <property type="entry name" value="Valyl/Leucyl/Isoleucyl-tRNA synthetase, editing domain"/>
    <property type="match status" value="1"/>
</dbReference>
<comment type="function">
    <text evidence="12">Catalyzes the attachment of valine to tRNA(Val). As ValRS can inadvertently accommodate and process structurally similar amino acids such as threonine, to avoid such errors, it has a 'posttransfer' editing activity that hydrolyzes mischarged Thr-tRNA(Val) in a tRNA-dependent manner.</text>
</comment>
<feature type="domain" description="Valyl-tRNA synthetase tRNA-binding arm" evidence="15">
    <location>
        <begin position="818"/>
        <end position="881"/>
    </location>
</feature>
<dbReference type="EMBL" id="JQBT01000032">
    <property type="protein sequence ID" value="KRN79185.1"/>
    <property type="molecule type" value="Genomic_DNA"/>
</dbReference>
<dbReference type="Gene3D" id="1.10.287.380">
    <property type="entry name" value="Valyl-tRNA synthetase, C-terminal domain"/>
    <property type="match status" value="1"/>
</dbReference>
<protein>
    <recommendedName>
        <fullName evidence="12">Valine--tRNA ligase</fullName>
        <ecNumber evidence="12">6.1.1.9</ecNumber>
    </recommendedName>
    <alternativeName>
        <fullName evidence="12">Valyl-tRNA synthetase</fullName>
        <shortName evidence="12">ValRS</shortName>
    </alternativeName>
</protein>
<evidence type="ECO:0000256" key="1">
    <source>
        <dbReference type="ARBA" id="ARBA00004496"/>
    </source>
</evidence>
<evidence type="ECO:0000256" key="7">
    <source>
        <dbReference type="ARBA" id="ARBA00022917"/>
    </source>
</evidence>
<dbReference type="Proteomes" id="UP000051565">
    <property type="component" value="Unassembled WGS sequence"/>
</dbReference>
<keyword evidence="5 12" id="KW-0547">Nucleotide-binding</keyword>
<dbReference type="InterPro" id="IPR033705">
    <property type="entry name" value="Anticodon_Ia_Val"/>
</dbReference>
<dbReference type="GeneID" id="61250480"/>
<feature type="domain" description="Methionyl/Valyl/Leucyl/Isoleucyl-tRNA synthetase anticodon-binding" evidence="14">
    <location>
        <begin position="612"/>
        <end position="758"/>
    </location>
</feature>
<evidence type="ECO:0000256" key="10">
    <source>
        <dbReference type="ARBA" id="ARBA00047552"/>
    </source>
</evidence>
<keyword evidence="7 12" id="KW-0648">Protein biosynthesis</keyword>
<dbReference type="GO" id="GO:0006438">
    <property type="term" value="P:valyl-tRNA aminoacylation"/>
    <property type="evidence" value="ECO:0007669"/>
    <property type="project" value="UniProtKB-UniRule"/>
</dbReference>
<dbReference type="AlphaFoldDB" id="A0A0R2JQ18"/>
<dbReference type="STRING" id="53444.AYR59_06455"/>
<dbReference type="InterPro" id="IPR014729">
    <property type="entry name" value="Rossmann-like_a/b/a_fold"/>
</dbReference>